<dbReference type="EMBL" id="BKAU01000004">
    <property type="protein sequence ID" value="GEP96999.1"/>
    <property type="molecule type" value="Genomic_DNA"/>
</dbReference>
<sequence length="265" mass="29453">MATQTSLFTFTGKAANMIGYYRDGKHYFRSMPASVRQTKATKRAALRFGAASKKGRLIRSAFADALDIPYDGSHINRLNRLLIKAGRENNAALAGFRFNQHTGTDRFFCMDPTLSEDGVLHIPAQELPQFKGITAFEVKVIATRISFTERRVVRTDTAMIMLNTRESFAGAALDVDVPGKGTLIVTLQVRGMNGNAPSNNRKYLAADIIAVREPETAQVFHKPSHGQQTALQQRLQAILDASTPMQARQEQQSQANHPRHVIQRE</sequence>
<dbReference type="Proteomes" id="UP000321436">
    <property type="component" value="Unassembled WGS sequence"/>
</dbReference>
<comment type="caution">
    <text evidence="2">The sequence shown here is derived from an EMBL/GenBank/DDBJ whole genome shotgun (WGS) entry which is preliminary data.</text>
</comment>
<name>A0A512RMU4_9BACT</name>
<dbReference type="RefSeq" id="WP_186831098.1">
    <property type="nucleotide sequence ID" value="NZ_BKAU01000004.1"/>
</dbReference>
<proteinExistence type="predicted"/>
<dbReference type="AlphaFoldDB" id="A0A512RMU4"/>
<evidence type="ECO:0000313" key="2">
    <source>
        <dbReference type="EMBL" id="GEP96999.1"/>
    </source>
</evidence>
<evidence type="ECO:0000313" key="3">
    <source>
        <dbReference type="Proteomes" id="UP000321436"/>
    </source>
</evidence>
<feature type="compositionally biased region" description="Polar residues" evidence="1">
    <location>
        <begin position="244"/>
        <end position="256"/>
    </location>
</feature>
<protein>
    <submittedName>
        <fullName evidence="2">Uncharacterized protein</fullName>
    </submittedName>
</protein>
<accession>A0A512RMU4</accession>
<reference evidence="2 3" key="1">
    <citation type="submission" date="2019-07" db="EMBL/GenBank/DDBJ databases">
        <title>Whole genome shotgun sequence of Chitinophaga cymbidii NBRC 109752.</title>
        <authorList>
            <person name="Hosoyama A."/>
            <person name="Uohara A."/>
            <person name="Ohji S."/>
            <person name="Ichikawa N."/>
        </authorList>
    </citation>
    <scope>NUCLEOTIDE SEQUENCE [LARGE SCALE GENOMIC DNA]</scope>
    <source>
        <strain evidence="2 3">NBRC 109752</strain>
    </source>
</reference>
<keyword evidence="3" id="KW-1185">Reference proteome</keyword>
<gene>
    <name evidence="2" type="ORF">CCY01nite_32590</name>
</gene>
<evidence type="ECO:0000256" key="1">
    <source>
        <dbReference type="SAM" id="MobiDB-lite"/>
    </source>
</evidence>
<feature type="region of interest" description="Disordered" evidence="1">
    <location>
        <begin position="244"/>
        <end position="265"/>
    </location>
</feature>
<organism evidence="2 3">
    <name type="scientific">Chitinophaga cymbidii</name>
    <dbReference type="NCBI Taxonomy" id="1096750"/>
    <lineage>
        <taxon>Bacteria</taxon>
        <taxon>Pseudomonadati</taxon>
        <taxon>Bacteroidota</taxon>
        <taxon>Chitinophagia</taxon>
        <taxon>Chitinophagales</taxon>
        <taxon>Chitinophagaceae</taxon>
        <taxon>Chitinophaga</taxon>
    </lineage>
</organism>